<organism evidence="2 3">
    <name type="scientific">Dendrothele bispora (strain CBS 962.96)</name>
    <dbReference type="NCBI Taxonomy" id="1314807"/>
    <lineage>
        <taxon>Eukaryota</taxon>
        <taxon>Fungi</taxon>
        <taxon>Dikarya</taxon>
        <taxon>Basidiomycota</taxon>
        <taxon>Agaricomycotina</taxon>
        <taxon>Agaricomycetes</taxon>
        <taxon>Agaricomycetidae</taxon>
        <taxon>Agaricales</taxon>
        <taxon>Agaricales incertae sedis</taxon>
        <taxon>Dendrothele</taxon>
    </lineage>
</organism>
<evidence type="ECO:0000313" key="2">
    <source>
        <dbReference type="EMBL" id="THU96969.1"/>
    </source>
</evidence>
<sequence length="89" mass="10406">MRQCSLGPGPWDIFFLAPSSRPFNTSLRDYLPTPYFIANYTVLVTVVLLFSYFCSVKVKWKNGLTQVLFIYYLTSRKKVLDRHVVVCYL</sequence>
<dbReference type="Proteomes" id="UP000297245">
    <property type="component" value="Unassembled WGS sequence"/>
</dbReference>
<proteinExistence type="predicted"/>
<keyword evidence="1" id="KW-0812">Transmembrane</keyword>
<evidence type="ECO:0000256" key="1">
    <source>
        <dbReference type="SAM" id="Phobius"/>
    </source>
</evidence>
<keyword evidence="1" id="KW-1133">Transmembrane helix</keyword>
<evidence type="ECO:0000313" key="3">
    <source>
        <dbReference type="Proteomes" id="UP000297245"/>
    </source>
</evidence>
<reference evidence="2 3" key="1">
    <citation type="journal article" date="2019" name="Nat. Ecol. Evol.">
        <title>Megaphylogeny resolves global patterns of mushroom evolution.</title>
        <authorList>
            <person name="Varga T."/>
            <person name="Krizsan K."/>
            <person name="Foldi C."/>
            <person name="Dima B."/>
            <person name="Sanchez-Garcia M."/>
            <person name="Sanchez-Ramirez S."/>
            <person name="Szollosi G.J."/>
            <person name="Szarkandi J.G."/>
            <person name="Papp V."/>
            <person name="Albert L."/>
            <person name="Andreopoulos W."/>
            <person name="Angelini C."/>
            <person name="Antonin V."/>
            <person name="Barry K.W."/>
            <person name="Bougher N.L."/>
            <person name="Buchanan P."/>
            <person name="Buyck B."/>
            <person name="Bense V."/>
            <person name="Catcheside P."/>
            <person name="Chovatia M."/>
            <person name="Cooper J."/>
            <person name="Damon W."/>
            <person name="Desjardin D."/>
            <person name="Finy P."/>
            <person name="Geml J."/>
            <person name="Haridas S."/>
            <person name="Hughes K."/>
            <person name="Justo A."/>
            <person name="Karasinski D."/>
            <person name="Kautmanova I."/>
            <person name="Kiss B."/>
            <person name="Kocsube S."/>
            <person name="Kotiranta H."/>
            <person name="LaButti K.M."/>
            <person name="Lechner B.E."/>
            <person name="Liimatainen K."/>
            <person name="Lipzen A."/>
            <person name="Lukacs Z."/>
            <person name="Mihaltcheva S."/>
            <person name="Morgado L.N."/>
            <person name="Niskanen T."/>
            <person name="Noordeloos M.E."/>
            <person name="Ohm R.A."/>
            <person name="Ortiz-Santana B."/>
            <person name="Ovrebo C."/>
            <person name="Racz N."/>
            <person name="Riley R."/>
            <person name="Savchenko A."/>
            <person name="Shiryaev A."/>
            <person name="Soop K."/>
            <person name="Spirin V."/>
            <person name="Szebenyi C."/>
            <person name="Tomsovsky M."/>
            <person name="Tulloss R.E."/>
            <person name="Uehling J."/>
            <person name="Grigoriev I.V."/>
            <person name="Vagvolgyi C."/>
            <person name="Papp T."/>
            <person name="Martin F.M."/>
            <person name="Miettinen O."/>
            <person name="Hibbett D.S."/>
            <person name="Nagy L.G."/>
        </authorList>
    </citation>
    <scope>NUCLEOTIDE SEQUENCE [LARGE SCALE GENOMIC DNA]</scope>
    <source>
        <strain evidence="2 3">CBS 962.96</strain>
    </source>
</reference>
<dbReference type="EMBL" id="ML179165">
    <property type="protein sequence ID" value="THU96969.1"/>
    <property type="molecule type" value="Genomic_DNA"/>
</dbReference>
<keyword evidence="3" id="KW-1185">Reference proteome</keyword>
<protein>
    <submittedName>
        <fullName evidence="2">Uncharacterized protein</fullName>
    </submittedName>
</protein>
<keyword evidence="1" id="KW-0472">Membrane</keyword>
<gene>
    <name evidence="2" type="ORF">K435DRAFT_78821</name>
</gene>
<accession>A0A4S8M453</accession>
<feature type="transmembrane region" description="Helical" evidence="1">
    <location>
        <begin position="35"/>
        <end position="54"/>
    </location>
</feature>
<dbReference type="AlphaFoldDB" id="A0A4S8M453"/>
<name>A0A4S8M453_DENBC</name>